<dbReference type="Gene3D" id="1.20.1250.20">
    <property type="entry name" value="MFS general substrate transporter like domains"/>
    <property type="match status" value="1"/>
</dbReference>
<dbReference type="GO" id="GO:0022857">
    <property type="term" value="F:transmembrane transporter activity"/>
    <property type="evidence" value="ECO:0007669"/>
    <property type="project" value="InterPro"/>
</dbReference>
<protein>
    <submittedName>
        <fullName evidence="6">Unannotated protein</fullName>
    </submittedName>
</protein>
<keyword evidence="3 5" id="KW-1133">Transmembrane helix</keyword>
<feature type="transmembrane region" description="Helical" evidence="5">
    <location>
        <begin position="164"/>
        <end position="182"/>
    </location>
</feature>
<evidence type="ECO:0000313" key="6">
    <source>
        <dbReference type="EMBL" id="CAB4534117.1"/>
    </source>
</evidence>
<dbReference type="AlphaFoldDB" id="A0A6J6B5Z7"/>
<evidence type="ECO:0000256" key="4">
    <source>
        <dbReference type="ARBA" id="ARBA00023136"/>
    </source>
</evidence>
<feature type="transmembrane region" description="Helical" evidence="5">
    <location>
        <begin position="349"/>
        <end position="371"/>
    </location>
</feature>
<feature type="transmembrane region" description="Helical" evidence="5">
    <location>
        <begin position="215"/>
        <end position="233"/>
    </location>
</feature>
<name>A0A6J6B5Z7_9ZZZZ</name>
<evidence type="ECO:0000256" key="1">
    <source>
        <dbReference type="ARBA" id="ARBA00004141"/>
    </source>
</evidence>
<feature type="transmembrane region" description="Helical" evidence="5">
    <location>
        <begin position="99"/>
        <end position="119"/>
    </location>
</feature>
<dbReference type="InterPro" id="IPR011701">
    <property type="entry name" value="MFS"/>
</dbReference>
<dbReference type="Pfam" id="PF07690">
    <property type="entry name" value="MFS_1"/>
    <property type="match status" value="1"/>
</dbReference>
<feature type="transmembrane region" description="Helical" evidence="5">
    <location>
        <begin position="282"/>
        <end position="301"/>
    </location>
</feature>
<dbReference type="EMBL" id="CAEZUD010000014">
    <property type="protein sequence ID" value="CAB4586970.1"/>
    <property type="molecule type" value="Genomic_DNA"/>
</dbReference>
<evidence type="ECO:0000256" key="3">
    <source>
        <dbReference type="ARBA" id="ARBA00022989"/>
    </source>
</evidence>
<organism evidence="6">
    <name type="scientific">freshwater metagenome</name>
    <dbReference type="NCBI Taxonomy" id="449393"/>
    <lineage>
        <taxon>unclassified sequences</taxon>
        <taxon>metagenomes</taxon>
        <taxon>ecological metagenomes</taxon>
    </lineage>
</organism>
<dbReference type="EMBL" id="CAEZSC010000030">
    <property type="protein sequence ID" value="CAB4534117.1"/>
    <property type="molecule type" value="Genomic_DNA"/>
</dbReference>
<accession>A0A6J6B5Z7</accession>
<keyword evidence="4 5" id="KW-0472">Membrane</keyword>
<evidence type="ECO:0000256" key="5">
    <source>
        <dbReference type="SAM" id="Phobius"/>
    </source>
</evidence>
<sequence>MRTIKPISKSVRFNLSQMFFLFGLGMMVTAARTPEIKANVGLDNATFGTFMTLGLIGSMAALLWMGDVIHKIGVHKVLLTSITVLCGGLAIVPHLHNGYIWLILNIILGFAIASFHISINAQAIHLQEESGELLIPRLHGLWMAGSLSTAVIAVAVTANVSLAWHVDVLVALTWIFTMRAIIQLRPVLMGATPLEDDSKFSALYAIKQLPAALRWMPWLVFGMLMAAQIEVAANDWTTIFAKEELGFSATIAIIPYILFMVSMIAIRFTIHHLFNYRSEQYWLRRTPVVGGVGFIAFLQLSTGLSADHKGLGLLFGSLAFICAGLGCSYIVPGFFAIAARKSALPGSVVIAQMSLLNVFLTFLGKMVIAWVAGATSIGTALMIPGVMLIATTFSAHLGASEPTKAK</sequence>
<feature type="transmembrane region" description="Helical" evidence="5">
    <location>
        <begin position="313"/>
        <end position="337"/>
    </location>
</feature>
<dbReference type="InterPro" id="IPR051788">
    <property type="entry name" value="MFS_Transporter"/>
</dbReference>
<keyword evidence="2 5" id="KW-0812">Transmembrane</keyword>
<feature type="transmembrane region" description="Helical" evidence="5">
    <location>
        <begin position="377"/>
        <end position="399"/>
    </location>
</feature>
<dbReference type="PANTHER" id="PTHR23514:SF13">
    <property type="entry name" value="INNER MEMBRANE PROTEIN YBJJ"/>
    <property type="match status" value="1"/>
</dbReference>
<proteinExistence type="predicted"/>
<feature type="transmembrane region" description="Helical" evidence="5">
    <location>
        <begin position="245"/>
        <end position="270"/>
    </location>
</feature>
<dbReference type="InterPro" id="IPR036259">
    <property type="entry name" value="MFS_trans_sf"/>
</dbReference>
<dbReference type="EMBL" id="CAEZUY010000019">
    <property type="protein sequence ID" value="CAB4610332.1"/>
    <property type="molecule type" value="Genomic_DNA"/>
</dbReference>
<reference evidence="6" key="1">
    <citation type="submission" date="2020-05" db="EMBL/GenBank/DDBJ databases">
        <authorList>
            <person name="Chiriac C."/>
            <person name="Salcher M."/>
            <person name="Ghai R."/>
            <person name="Kavagutti S V."/>
        </authorList>
    </citation>
    <scope>NUCLEOTIDE SEQUENCE</scope>
</reference>
<feature type="transmembrane region" description="Helical" evidence="5">
    <location>
        <begin position="46"/>
        <end position="65"/>
    </location>
</feature>
<evidence type="ECO:0000256" key="2">
    <source>
        <dbReference type="ARBA" id="ARBA00022692"/>
    </source>
</evidence>
<comment type="subcellular location">
    <subcellularLocation>
        <location evidence="1">Membrane</location>
        <topology evidence="1">Multi-pass membrane protein</topology>
    </subcellularLocation>
</comment>
<dbReference type="SUPFAM" id="SSF103473">
    <property type="entry name" value="MFS general substrate transporter"/>
    <property type="match status" value="1"/>
</dbReference>
<dbReference type="GO" id="GO:0016020">
    <property type="term" value="C:membrane"/>
    <property type="evidence" value="ECO:0007669"/>
    <property type="project" value="UniProtKB-SubCell"/>
</dbReference>
<dbReference type="EMBL" id="CAFBPI010000051">
    <property type="protein sequence ID" value="CAB5018242.1"/>
    <property type="molecule type" value="Genomic_DNA"/>
</dbReference>
<feature type="transmembrane region" description="Helical" evidence="5">
    <location>
        <begin position="140"/>
        <end position="158"/>
    </location>
</feature>
<evidence type="ECO:0000313" key="9">
    <source>
        <dbReference type="EMBL" id="CAB5018242.1"/>
    </source>
</evidence>
<evidence type="ECO:0000313" key="7">
    <source>
        <dbReference type="EMBL" id="CAB4586970.1"/>
    </source>
</evidence>
<evidence type="ECO:0000313" key="8">
    <source>
        <dbReference type="EMBL" id="CAB4610332.1"/>
    </source>
</evidence>
<dbReference type="PANTHER" id="PTHR23514">
    <property type="entry name" value="BYPASS OF STOP CODON PROTEIN 6"/>
    <property type="match status" value="1"/>
</dbReference>
<gene>
    <name evidence="6" type="ORF">UFOPK1380_00624</name>
    <name evidence="7" type="ORF">UFOPK1778_00422</name>
    <name evidence="8" type="ORF">UFOPK1863_00356</name>
    <name evidence="9" type="ORF">UFOPK4095_00850</name>
</gene>
<feature type="transmembrane region" description="Helical" evidence="5">
    <location>
        <begin position="77"/>
        <end position="93"/>
    </location>
</feature>